<evidence type="ECO:0000256" key="1">
    <source>
        <dbReference type="ARBA" id="ARBA00005417"/>
    </source>
</evidence>
<feature type="domain" description="ABC transporter" evidence="5">
    <location>
        <begin position="18"/>
        <end position="242"/>
    </location>
</feature>
<dbReference type="InterPro" id="IPR003439">
    <property type="entry name" value="ABC_transporter-like_ATP-bd"/>
</dbReference>
<evidence type="ECO:0000259" key="5">
    <source>
        <dbReference type="PROSITE" id="PS50893"/>
    </source>
</evidence>
<gene>
    <name evidence="6" type="ORF">E2A64_06440</name>
</gene>
<protein>
    <submittedName>
        <fullName evidence="6">ABC transporter ATP-binding protein</fullName>
    </submittedName>
</protein>
<organism evidence="6 7">
    <name type="scientific">Pseudohoeflea suaedae</name>
    <dbReference type="NCBI Taxonomy" id="877384"/>
    <lineage>
        <taxon>Bacteria</taxon>
        <taxon>Pseudomonadati</taxon>
        <taxon>Pseudomonadota</taxon>
        <taxon>Alphaproteobacteria</taxon>
        <taxon>Hyphomicrobiales</taxon>
        <taxon>Rhizobiaceae</taxon>
        <taxon>Pseudohoeflea</taxon>
    </lineage>
</organism>
<dbReference type="AlphaFoldDB" id="A0A4R5PNU1"/>
<evidence type="ECO:0000313" key="7">
    <source>
        <dbReference type="Proteomes" id="UP000295131"/>
    </source>
</evidence>
<dbReference type="InterPro" id="IPR017871">
    <property type="entry name" value="ABC_transporter-like_CS"/>
</dbReference>
<evidence type="ECO:0000256" key="2">
    <source>
        <dbReference type="ARBA" id="ARBA00022448"/>
    </source>
</evidence>
<dbReference type="PANTHER" id="PTHR46743">
    <property type="entry name" value="TEICHOIC ACIDS EXPORT ATP-BINDING PROTEIN TAGH"/>
    <property type="match status" value="1"/>
</dbReference>
<dbReference type="RefSeq" id="WP_133283564.1">
    <property type="nucleotide sequence ID" value="NZ_SMSI01000001.1"/>
</dbReference>
<dbReference type="PANTHER" id="PTHR46743:SF2">
    <property type="entry name" value="TEICHOIC ACIDS EXPORT ATP-BINDING PROTEIN TAGH"/>
    <property type="match status" value="1"/>
</dbReference>
<evidence type="ECO:0000313" key="6">
    <source>
        <dbReference type="EMBL" id="TDH38730.1"/>
    </source>
</evidence>
<dbReference type="CDD" id="cd03220">
    <property type="entry name" value="ABC_KpsT_Wzt"/>
    <property type="match status" value="1"/>
</dbReference>
<comment type="caution">
    <text evidence="6">The sequence shown here is derived from an EMBL/GenBank/DDBJ whole genome shotgun (WGS) entry which is preliminary data.</text>
</comment>
<accession>A0A4R5PNU1</accession>
<dbReference type="InterPro" id="IPR050683">
    <property type="entry name" value="Bact_Polysacc_Export_ATP-bd"/>
</dbReference>
<keyword evidence="4 6" id="KW-0067">ATP-binding</keyword>
<sequence length="242" mass="26635">MSGASIKASEIGLTYRLMRRLSFARGRHAPVHHRVETEGRKQFVTALDGVSFELSSGDRLGLIGHNGAGKTTLLKVLYGVYEPTSGSVDISGRVDALFNINLGFRQEATGRRNIVLRGLVTGWKLDQIEARMDEIIAFSELGDFIDMPLKTYSAGMSARLAFSIATSFDPEILLMDEWIGAGDADFRQKAQTRMRELTEKAGIIVLASHSKELLGRVCNKVMTLEDGAIKSLQSIDEWKAAQ</sequence>
<proteinExistence type="inferred from homology"/>
<name>A0A4R5PNU1_9HYPH</name>
<dbReference type="SUPFAM" id="SSF52540">
    <property type="entry name" value="P-loop containing nucleoside triphosphate hydrolases"/>
    <property type="match status" value="1"/>
</dbReference>
<dbReference type="InterPro" id="IPR003593">
    <property type="entry name" value="AAA+_ATPase"/>
</dbReference>
<keyword evidence="3" id="KW-0547">Nucleotide-binding</keyword>
<keyword evidence="2" id="KW-0813">Transport</keyword>
<evidence type="ECO:0000256" key="4">
    <source>
        <dbReference type="ARBA" id="ARBA00022840"/>
    </source>
</evidence>
<comment type="similarity">
    <text evidence="1">Belongs to the ABC transporter superfamily.</text>
</comment>
<dbReference type="GO" id="GO:0016887">
    <property type="term" value="F:ATP hydrolysis activity"/>
    <property type="evidence" value="ECO:0007669"/>
    <property type="project" value="InterPro"/>
</dbReference>
<evidence type="ECO:0000256" key="3">
    <source>
        <dbReference type="ARBA" id="ARBA00022741"/>
    </source>
</evidence>
<dbReference type="Gene3D" id="3.40.50.300">
    <property type="entry name" value="P-loop containing nucleotide triphosphate hydrolases"/>
    <property type="match status" value="1"/>
</dbReference>
<dbReference type="InterPro" id="IPR015860">
    <property type="entry name" value="ABC_transpr_TagH-like"/>
</dbReference>
<dbReference type="GO" id="GO:0140359">
    <property type="term" value="F:ABC-type transporter activity"/>
    <property type="evidence" value="ECO:0007669"/>
    <property type="project" value="InterPro"/>
</dbReference>
<dbReference type="PROSITE" id="PS50893">
    <property type="entry name" value="ABC_TRANSPORTER_2"/>
    <property type="match status" value="1"/>
</dbReference>
<keyword evidence="7" id="KW-1185">Reference proteome</keyword>
<dbReference type="OrthoDB" id="9778870at2"/>
<dbReference type="InterPro" id="IPR027417">
    <property type="entry name" value="P-loop_NTPase"/>
</dbReference>
<dbReference type="Proteomes" id="UP000295131">
    <property type="component" value="Unassembled WGS sequence"/>
</dbReference>
<dbReference type="EMBL" id="SMSI01000001">
    <property type="protein sequence ID" value="TDH38730.1"/>
    <property type="molecule type" value="Genomic_DNA"/>
</dbReference>
<dbReference type="Pfam" id="PF00005">
    <property type="entry name" value="ABC_tran"/>
    <property type="match status" value="1"/>
</dbReference>
<dbReference type="PROSITE" id="PS00211">
    <property type="entry name" value="ABC_TRANSPORTER_1"/>
    <property type="match status" value="1"/>
</dbReference>
<dbReference type="GO" id="GO:0016020">
    <property type="term" value="C:membrane"/>
    <property type="evidence" value="ECO:0007669"/>
    <property type="project" value="InterPro"/>
</dbReference>
<dbReference type="SMART" id="SM00382">
    <property type="entry name" value="AAA"/>
    <property type="match status" value="1"/>
</dbReference>
<reference evidence="6 7" key="1">
    <citation type="journal article" date="2013" name="Int. J. Syst. Evol. Microbiol.">
        <title>Hoeflea suaedae sp. nov., an endophytic bacterium isolated from the root of the halophyte Suaeda maritima.</title>
        <authorList>
            <person name="Chung E.J."/>
            <person name="Park J.A."/>
            <person name="Pramanik P."/>
            <person name="Bibi F."/>
            <person name="Jeon C.O."/>
            <person name="Chung Y.R."/>
        </authorList>
    </citation>
    <scope>NUCLEOTIDE SEQUENCE [LARGE SCALE GENOMIC DNA]</scope>
    <source>
        <strain evidence="6 7">YC6898</strain>
    </source>
</reference>
<dbReference type="GO" id="GO:0005524">
    <property type="term" value="F:ATP binding"/>
    <property type="evidence" value="ECO:0007669"/>
    <property type="project" value="UniProtKB-KW"/>
</dbReference>